<dbReference type="PROSITE" id="PS50949">
    <property type="entry name" value="HTH_GNTR"/>
    <property type="match status" value="1"/>
</dbReference>
<dbReference type="InterPro" id="IPR000524">
    <property type="entry name" value="Tscrpt_reg_HTH_GntR"/>
</dbReference>
<dbReference type="InterPro" id="IPR011711">
    <property type="entry name" value="GntR_C"/>
</dbReference>
<dbReference type="Gene3D" id="1.20.120.530">
    <property type="entry name" value="GntR ligand-binding domain-like"/>
    <property type="match status" value="1"/>
</dbReference>
<dbReference type="Pfam" id="PF07729">
    <property type="entry name" value="FCD"/>
    <property type="match status" value="1"/>
</dbReference>
<dbReference type="GO" id="GO:0003700">
    <property type="term" value="F:DNA-binding transcription factor activity"/>
    <property type="evidence" value="ECO:0007669"/>
    <property type="project" value="InterPro"/>
</dbReference>
<dbReference type="Proteomes" id="UP000287519">
    <property type="component" value="Unassembled WGS sequence"/>
</dbReference>
<dbReference type="SMART" id="SM00345">
    <property type="entry name" value="HTH_GNTR"/>
    <property type="match status" value="1"/>
</dbReference>
<dbReference type="SUPFAM" id="SSF48008">
    <property type="entry name" value="GntR ligand-binding domain-like"/>
    <property type="match status" value="1"/>
</dbReference>
<dbReference type="InterPro" id="IPR036388">
    <property type="entry name" value="WH-like_DNA-bd_sf"/>
</dbReference>
<protein>
    <submittedName>
        <fullName evidence="6">Transcriptional regulator, GntR family</fullName>
    </submittedName>
</protein>
<comment type="caution">
    <text evidence="6">The sequence shown here is derived from an EMBL/GenBank/DDBJ whole genome shotgun (WGS) entry which is preliminary data.</text>
</comment>
<dbReference type="GO" id="GO:0003677">
    <property type="term" value="F:DNA binding"/>
    <property type="evidence" value="ECO:0007669"/>
    <property type="project" value="UniProtKB-KW"/>
</dbReference>
<dbReference type="PANTHER" id="PTHR43537">
    <property type="entry name" value="TRANSCRIPTIONAL REGULATOR, GNTR FAMILY"/>
    <property type="match status" value="1"/>
</dbReference>
<dbReference type="EMBL" id="BHYM01000036">
    <property type="protein sequence ID" value="GCE40426.1"/>
    <property type="molecule type" value="Genomic_DNA"/>
</dbReference>
<feature type="compositionally biased region" description="Basic residues" evidence="4">
    <location>
        <begin position="241"/>
        <end position="250"/>
    </location>
</feature>
<sequence length="257" mass="28134">MATTTTGDRVSGATDASAPKSLRETAYNELRKRIVNLQLTPGQRLIERDLAAELQVSRIPLREALHLLQTDGLVVIVPRRGAIVAPFGVDEVRDLFDVRESLEVLAARLAAQRADDSHLTALRDQLAAARAATARDDKPAIAAANAAFHAVIVDMSGNPLLQSMLQPLATRVQWLFHLTKERDPGQQCDEHAELYDAIAAGDADHAAEIAYRHVASGREPSLELAEHWSAPAIDPVEATRTRQRTPRRKERSGNEEA</sequence>
<evidence type="ECO:0000256" key="4">
    <source>
        <dbReference type="SAM" id="MobiDB-lite"/>
    </source>
</evidence>
<dbReference type="InterPro" id="IPR008920">
    <property type="entry name" value="TF_FadR/GntR_C"/>
</dbReference>
<evidence type="ECO:0000313" key="7">
    <source>
        <dbReference type="Proteomes" id="UP000287519"/>
    </source>
</evidence>
<dbReference type="AlphaFoldDB" id="A0A402CA14"/>
<dbReference type="CDD" id="cd07377">
    <property type="entry name" value="WHTH_GntR"/>
    <property type="match status" value="1"/>
</dbReference>
<organism evidence="6 7">
    <name type="scientific">Rhodococcus wratislaviensis</name>
    <name type="common">Tsukamurella wratislaviensis</name>
    <dbReference type="NCBI Taxonomy" id="44752"/>
    <lineage>
        <taxon>Bacteria</taxon>
        <taxon>Bacillati</taxon>
        <taxon>Actinomycetota</taxon>
        <taxon>Actinomycetes</taxon>
        <taxon>Mycobacteriales</taxon>
        <taxon>Nocardiaceae</taxon>
        <taxon>Rhodococcus</taxon>
    </lineage>
</organism>
<proteinExistence type="predicted"/>
<dbReference type="Pfam" id="PF00392">
    <property type="entry name" value="GntR"/>
    <property type="match status" value="1"/>
</dbReference>
<keyword evidence="2" id="KW-0238">DNA-binding</keyword>
<keyword evidence="7" id="KW-1185">Reference proteome</keyword>
<dbReference type="PRINTS" id="PR00035">
    <property type="entry name" value="HTHGNTR"/>
</dbReference>
<dbReference type="Gene3D" id="1.10.10.10">
    <property type="entry name" value="Winged helix-like DNA-binding domain superfamily/Winged helix DNA-binding domain"/>
    <property type="match status" value="1"/>
</dbReference>
<feature type="domain" description="HTH gntR-type" evidence="5">
    <location>
        <begin position="20"/>
        <end position="87"/>
    </location>
</feature>
<keyword evidence="3" id="KW-0804">Transcription</keyword>
<gene>
    <name evidence="6" type="ORF">Rhow_004069</name>
</gene>
<evidence type="ECO:0000313" key="6">
    <source>
        <dbReference type="EMBL" id="GCE40426.1"/>
    </source>
</evidence>
<dbReference type="SMART" id="SM00895">
    <property type="entry name" value="FCD"/>
    <property type="match status" value="1"/>
</dbReference>
<evidence type="ECO:0000256" key="1">
    <source>
        <dbReference type="ARBA" id="ARBA00023015"/>
    </source>
</evidence>
<evidence type="ECO:0000256" key="3">
    <source>
        <dbReference type="ARBA" id="ARBA00023163"/>
    </source>
</evidence>
<name>A0A402CA14_RHOWR</name>
<dbReference type="SUPFAM" id="SSF46785">
    <property type="entry name" value="Winged helix' DNA-binding domain"/>
    <property type="match status" value="1"/>
</dbReference>
<evidence type="ECO:0000256" key="2">
    <source>
        <dbReference type="ARBA" id="ARBA00023125"/>
    </source>
</evidence>
<reference evidence="6 7" key="1">
    <citation type="submission" date="2018-11" db="EMBL/GenBank/DDBJ databases">
        <title>Microbial catabolism of amino acid.</title>
        <authorList>
            <person name="Hibi M."/>
            <person name="Ogawa J."/>
        </authorList>
    </citation>
    <scope>NUCLEOTIDE SEQUENCE [LARGE SCALE GENOMIC DNA]</scope>
    <source>
        <strain evidence="6 7">C31-06</strain>
    </source>
</reference>
<feature type="region of interest" description="Disordered" evidence="4">
    <location>
        <begin position="227"/>
        <end position="257"/>
    </location>
</feature>
<accession>A0A402CA14</accession>
<evidence type="ECO:0000259" key="5">
    <source>
        <dbReference type="PROSITE" id="PS50949"/>
    </source>
</evidence>
<dbReference type="InterPro" id="IPR036390">
    <property type="entry name" value="WH_DNA-bd_sf"/>
</dbReference>
<keyword evidence="1" id="KW-0805">Transcription regulation</keyword>
<dbReference type="PANTHER" id="PTHR43537:SF24">
    <property type="entry name" value="GLUCONATE OPERON TRANSCRIPTIONAL REPRESSOR"/>
    <property type="match status" value="1"/>
</dbReference>